<dbReference type="InterPro" id="IPR013785">
    <property type="entry name" value="Aldolase_TIM"/>
</dbReference>
<name>A0ABT1Z833_9ACTN</name>
<keyword evidence="5" id="KW-1185">Reference proteome</keyword>
<dbReference type="Proteomes" id="UP001204320">
    <property type="component" value="Unassembled WGS sequence"/>
</dbReference>
<evidence type="ECO:0000256" key="1">
    <source>
        <dbReference type="ARBA" id="ARBA00022630"/>
    </source>
</evidence>
<evidence type="ECO:0000259" key="3">
    <source>
        <dbReference type="Pfam" id="PF00724"/>
    </source>
</evidence>
<dbReference type="InterPro" id="IPR001155">
    <property type="entry name" value="OxRdtase_FMN_N"/>
</dbReference>
<reference evidence="4 5" key="1">
    <citation type="submission" date="2022-08" db="EMBL/GenBank/DDBJ databases">
        <title>Tractidigestivibacter montrealensis type strain KD21.</title>
        <authorList>
            <person name="Diop K."/>
            <person name="Richard C."/>
            <person name="Routy B."/>
        </authorList>
    </citation>
    <scope>NUCLEOTIDE SEQUENCE [LARGE SCALE GENOMIC DNA]</scope>
    <source>
        <strain evidence="4 5">KD21</strain>
    </source>
</reference>
<comment type="caution">
    <text evidence="4">The sequence shown here is derived from an EMBL/GenBank/DDBJ whole genome shotgun (WGS) entry which is preliminary data.</text>
</comment>
<dbReference type="PANTHER" id="PTHR43656:SF2">
    <property type="entry name" value="BINDING OXIDOREDUCTASE, PUTATIVE (AFU_ORTHOLOGUE AFUA_2G08260)-RELATED"/>
    <property type="match status" value="1"/>
</dbReference>
<organism evidence="4 5">
    <name type="scientific">Tractidigestivibacter montrealensis</name>
    <dbReference type="NCBI Taxonomy" id="2972466"/>
    <lineage>
        <taxon>Bacteria</taxon>
        <taxon>Bacillati</taxon>
        <taxon>Actinomycetota</taxon>
        <taxon>Coriobacteriia</taxon>
        <taxon>Coriobacteriales</taxon>
        <taxon>Atopobiaceae</taxon>
        <taxon>Tractidigestivibacter</taxon>
    </lineage>
</organism>
<keyword evidence="1" id="KW-0285">Flavoprotein</keyword>
<dbReference type="Gene3D" id="3.20.20.70">
    <property type="entry name" value="Aldolase class I"/>
    <property type="match status" value="1"/>
</dbReference>
<keyword evidence="2" id="KW-0560">Oxidoreductase</keyword>
<evidence type="ECO:0000313" key="5">
    <source>
        <dbReference type="Proteomes" id="UP001204320"/>
    </source>
</evidence>
<dbReference type="EMBL" id="JANSKA010000003">
    <property type="protein sequence ID" value="MCR9036372.1"/>
    <property type="molecule type" value="Genomic_DNA"/>
</dbReference>
<evidence type="ECO:0000256" key="2">
    <source>
        <dbReference type="ARBA" id="ARBA00023002"/>
    </source>
</evidence>
<protein>
    <submittedName>
        <fullName evidence="4">NADH:flavin oxidoreductase</fullName>
    </submittedName>
</protein>
<accession>A0ABT1Z833</accession>
<dbReference type="PANTHER" id="PTHR43656">
    <property type="entry name" value="BINDING OXIDOREDUCTASE, PUTATIVE (AFU_ORTHOLOGUE AFUA_2G08260)-RELATED"/>
    <property type="match status" value="1"/>
</dbReference>
<gene>
    <name evidence="4" type="ORF">NVS32_05335</name>
</gene>
<dbReference type="InterPro" id="IPR051799">
    <property type="entry name" value="NADH_flavin_oxidoreductase"/>
</dbReference>
<dbReference type="Pfam" id="PF00724">
    <property type="entry name" value="Oxidored_FMN"/>
    <property type="match status" value="1"/>
</dbReference>
<dbReference type="CDD" id="cd02803">
    <property type="entry name" value="OYE_like_FMN_family"/>
    <property type="match status" value="1"/>
</dbReference>
<dbReference type="RefSeq" id="WP_199590057.1">
    <property type="nucleotide sequence ID" value="NZ_JANSKA010000003.1"/>
</dbReference>
<evidence type="ECO:0000313" key="4">
    <source>
        <dbReference type="EMBL" id="MCR9036372.1"/>
    </source>
</evidence>
<feature type="domain" description="NADH:flavin oxidoreductase/NADH oxidase N-terminal" evidence="3">
    <location>
        <begin position="5"/>
        <end position="329"/>
    </location>
</feature>
<proteinExistence type="predicted"/>
<dbReference type="SUPFAM" id="SSF51395">
    <property type="entry name" value="FMN-linked oxidoreductases"/>
    <property type="match status" value="1"/>
</dbReference>
<sequence>MIFDQPLAVSDLMLKNRLVMVPMATRKAGARGQVTQALCDHYATRAHGGYLGLVECGHHFVCEEGRATAGQASIAHDEDIEGLKREAAAVHDQGTPVFVQLSHAGSAATERLTGTQPLAPSAVTCPGAKVGHPIPRAMSADDIARMPELFSAAARRAYAAGFDGIEIHAAHGYLLDQFLSPLTNLRKDAYGGSLENRARLLQEVLCAVRAELPSGYPVSVRLGGCDYMPGGNTIDDAVALARMAEAAGASLISVSGGMCYYGRPGHEDTAGWFADSSAPIRAGVGVPVLLAGGIKTGAAAEALLEQGACDLAGIGRAILNRPAWARRETTKLRAASAPT</sequence>